<dbReference type="Proteomes" id="UP000504637">
    <property type="component" value="Unplaced"/>
</dbReference>
<feature type="region of interest" description="Disordered" evidence="1">
    <location>
        <begin position="254"/>
        <end position="280"/>
    </location>
</feature>
<evidence type="ECO:0000313" key="4">
    <source>
        <dbReference type="RefSeq" id="XP_033464616.1"/>
    </source>
</evidence>
<dbReference type="OrthoDB" id="2119945at2759"/>
<reference evidence="4" key="3">
    <citation type="submission" date="2025-08" db="UniProtKB">
        <authorList>
            <consortium name="RefSeq"/>
        </authorList>
    </citation>
    <scope>IDENTIFICATION</scope>
    <source>
        <strain evidence="4">CBS 342.82</strain>
    </source>
</reference>
<dbReference type="PANTHER" id="PTHR34826">
    <property type="entry name" value="UPF0590 PROTEIN C409.17C"/>
    <property type="match status" value="1"/>
</dbReference>
<feature type="compositionally biased region" description="Basic and acidic residues" evidence="1">
    <location>
        <begin position="254"/>
        <end position="264"/>
    </location>
</feature>
<dbReference type="Pfam" id="PF08588">
    <property type="entry name" value="Duc1"/>
    <property type="match status" value="1"/>
</dbReference>
<reference evidence="4" key="1">
    <citation type="submission" date="2020-01" db="EMBL/GenBank/DDBJ databases">
        <authorList>
            <consortium name="DOE Joint Genome Institute"/>
            <person name="Haridas S."/>
            <person name="Albert R."/>
            <person name="Binder M."/>
            <person name="Bloem J."/>
            <person name="Labutti K."/>
            <person name="Salamov A."/>
            <person name="Andreopoulos B."/>
            <person name="Baker S.E."/>
            <person name="Barry K."/>
            <person name="Bills G."/>
            <person name="Bluhm B.H."/>
            <person name="Cannon C."/>
            <person name="Castanera R."/>
            <person name="Culley D.E."/>
            <person name="Daum C."/>
            <person name="Ezra D."/>
            <person name="Gonzalez J.B."/>
            <person name="Henrissat B."/>
            <person name="Kuo A."/>
            <person name="Liang C."/>
            <person name="Lipzen A."/>
            <person name="Lutzoni F."/>
            <person name="Magnuson J."/>
            <person name="Mondo S."/>
            <person name="Nolan M."/>
            <person name="Ohm R."/>
            <person name="Pangilinan J."/>
            <person name="Park H.-J."/>
            <person name="Ramirez L."/>
            <person name="Alfaro M."/>
            <person name="Sun H."/>
            <person name="Tritt A."/>
            <person name="Yoshinaga Y."/>
            <person name="Zwiers L.-H."/>
            <person name="Turgeon B.G."/>
            <person name="Goodwin S.B."/>
            <person name="Spatafora J.W."/>
            <person name="Crous P.W."/>
            <person name="Grigoriev I.V."/>
        </authorList>
    </citation>
    <scope>NUCLEOTIDE SEQUENCE</scope>
    <source>
        <strain evidence="4">CBS 342.82</strain>
    </source>
</reference>
<dbReference type="PANTHER" id="PTHR34826:SF2">
    <property type="entry name" value="UPF0590 PROTEIN C409.17C"/>
    <property type="match status" value="1"/>
</dbReference>
<sequence length="280" mass="31461">MSDKYTLSVTAGPSYKDQKPVPVNTEDVTKIDSDLATINLRVRIQNFRGESPSAPKTSPYFEDEHHKSDLYSLGFTLTPKKDINGNDLVLGNDFDHPIRDRLPPGFQQAFKIATWFIDPGLYGDVHADEPYLYSPLLSSINVLRIGPKDDKEQEKIEEARAEKTAVVFEEGADGDGQQARESQGVPATVAARRKHFLTKAHLEAFTLEKDREYSLDFYNPYLDFNGKTHSLRYVLKNRETDETLFVVVFSLVPKDGHEKPEPTKETAPAAAPSTNDDDVD</sequence>
<keyword evidence="3" id="KW-1185">Reference proteome</keyword>
<evidence type="ECO:0000256" key="1">
    <source>
        <dbReference type="SAM" id="MobiDB-lite"/>
    </source>
</evidence>
<feature type="region of interest" description="Disordered" evidence="1">
    <location>
        <begin position="1"/>
        <end position="22"/>
    </location>
</feature>
<feature type="compositionally biased region" description="Polar residues" evidence="1">
    <location>
        <begin position="1"/>
        <end position="11"/>
    </location>
</feature>
<proteinExistence type="predicted"/>
<dbReference type="InterPro" id="IPR013897">
    <property type="entry name" value="Duc1"/>
</dbReference>
<accession>A0A6J3MI40</accession>
<organism evidence="4">
    <name type="scientific">Dissoconium aciculare CBS 342.82</name>
    <dbReference type="NCBI Taxonomy" id="1314786"/>
    <lineage>
        <taxon>Eukaryota</taxon>
        <taxon>Fungi</taxon>
        <taxon>Dikarya</taxon>
        <taxon>Ascomycota</taxon>
        <taxon>Pezizomycotina</taxon>
        <taxon>Dothideomycetes</taxon>
        <taxon>Dothideomycetidae</taxon>
        <taxon>Mycosphaerellales</taxon>
        <taxon>Dissoconiaceae</taxon>
        <taxon>Dissoconium</taxon>
    </lineage>
</organism>
<dbReference type="GeneID" id="54364519"/>
<reference evidence="4" key="2">
    <citation type="submission" date="2020-04" db="EMBL/GenBank/DDBJ databases">
        <authorList>
            <consortium name="NCBI Genome Project"/>
        </authorList>
    </citation>
    <scope>NUCLEOTIDE SEQUENCE</scope>
    <source>
        <strain evidence="4">CBS 342.82</strain>
    </source>
</reference>
<evidence type="ECO:0000313" key="3">
    <source>
        <dbReference type="Proteomes" id="UP000504637"/>
    </source>
</evidence>
<gene>
    <name evidence="4" type="ORF">K489DRAFT_392013</name>
</gene>
<evidence type="ECO:0000259" key="2">
    <source>
        <dbReference type="Pfam" id="PF08588"/>
    </source>
</evidence>
<feature type="domain" description="Domain of unknown function at the cortex 1" evidence="2">
    <location>
        <begin position="7"/>
        <end position="252"/>
    </location>
</feature>
<protein>
    <submittedName>
        <fullName evidence="4">DUF1769-domain-containing protein</fullName>
    </submittedName>
</protein>
<dbReference type="RefSeq" id="XP_033464616.1">
    <property type="nucleotide sequence ID" value="XM_033606719.1"/>
</dbReference>
<name>A0A6J3MI40_9PEZI</name>
<dbReference type="AlphaFoldDB" id="A0A6J3MI40"/>